<dbReference type="PANTHER" id="PTHR21075:SF0">
    <property type="entry name" value="ANAEROBIC RIBONUCLEOSIDE-TRIPHOSPHATE REDUCTASE"/>
    <property type="match status" value="1"/>
</dbReference>
<proteinExistence type="predicted"/>
<dbReference type="GO" id="GO:0009265">
    <property type="term" value="P:2'-deoxyribonucleotide biosynthetic process"/>
    <property type="evidence" value="ECO:0007669"/>
    <property type="project" value="TreeGrafter"/>
</dbReference>
<dbReference type="GO" id="GO:0008998">
    <property type="term" value="F:ribonucleoside-triphosphate reductase (thioredoxin) activity"/>
    <property type="evidence" value="ECO:0007669"/>
    <property type="project" value="UniProtKB-EC"/>
</dbReference>
<keyword evidence="1 3" id="KW-0547">Nucleotide-binding</keyword>
<gene>
    <name evidence="5" type="ORF">ENI35_02075</name>
</gene>
<dbReference type="GO" id="GO:0004748">
    <property type="term" value="F:ribonucleoside-diphosphate reductase activity, thioredoxin disulfide as acceptor"/>
    <property type="evidence" value="ECO:0007669"/>
    <property type="project" value="TreeGrafter"/>
</dbReference>
<keyword evidence="5" id="KW-0560">Oxidoreductase</keyword>
<evidence type="ECO:0000256" key="1">
    <source>
        <dbReference type="ARBA" id="ARBA00022741"/>
    </source>
</evidence>
<evidence type="ECO:0000256" key="2">
    <source>
        <dbReference type="ARBA" id="ARBA00022840"/>
    </source>
</evidence>
<dbReference type="Pfam" id="PF03477">
    <property type="entry name" value="ATP-cone"/>
    <property type="match status" value="1"/>
</dbReference>
<dbReference type="PROSITE" id="PS51161">
    <property type="entry name" value="ATP_CONE"/>
    <property type="match status" value="1"/>
</dbReference>
<protein>
    <submittedName>
        <fullName evidence="5">Ribonucleoside triphosphate reductase</fullName>
        <ecNumber evidence="5">1.17.4.2</ecNumber>
    </submittedName>
</protein>
<feature type="domain" description="ATP-cone" evidence="4">
    <location>
        <begin position="3"/>
        <end position="96"/>
    </location>
</feature>
<comment type="caution">
    <text evidence="5">The sequence shown here is derived from an EMBL/GenBank/DDBJ whole genome shotgun (WGS) entry which is preliminary data.</text>
</comment>
<dbReference type="AlphaFoldDB" id="A0A7C1ZS87"/>
<dbReference type="Proteomes" id="UP000885738">
    <property type="component" value="Unassembled WGS sequence"/>
</dbReference>
<organism evidence="5">
    <name type="scientific">Desulfofervidus auxilii</name>
    <dbReference type="NCBI Taxonomy" id="1621989"/>
    <lineage>
        <taxon>Bacteria</taxon>
        <taxon>Pseudomonadati</taxon>
        <taxon>Thermodesulfobacteriota</taxon>
        <taxon>Candidatus Desulfofervidia</taxon>
        <taxon>Candidatus Desulfofervidales</taxon>
        <taxon>Candidatus Desulfofervidaceae</taxon>
        <taxon>Candidatus Desulfofervidus</taxon>
    </lineage>
</organism>
<dbReference type="EMBL" id="DRIH01000064">
    <property type="protein sequence ID" value="HEC67592.1"/>
    <property type="molecule type" value="Genomic_DNA"/>
</dbReference>
<feature type="non-terminal residue" evidence="5">
    <location>
        <position position="151"/>
    </location>
</feature>
<evidence type="ECO:0000259" key="4">
    <source>
        <dbReference type="PROSITE" id="PS51161"/>
    </source>
</evidence>
<name>A0A7C1ZS87_DESA2</name>
<evidence type="ECO:0000256" key="3">
    <source>
        <dbReference type="PROSITE-ProRule" id="PRU00492"/>
    </source>
</evidence>
<evidence type="ECO:0000313" key="5">
    <source>
        <dbReference type="EMBL" id="HEC67592.1"/>
    </source>
</evidence>
<dbReference type="GO" id="GO:0005524">
    <property type="term" value="F:ATP binding"/>
    <property type="evidence" value="ECO:0007669"/>
    <property type="project" value="UniProtKB-UniRule"/>
</dbReference>
<dbReference type="PANTHER" id="PTHR21075">
    <property type="entry name" value="ANAEROBIC RIBONUCLEOSIDE-TRIPHOSPHATE REDUCTASE"/>
    <property type="match status" value="1"/>
</dbReference>
<reference evidence="5" key="1">
    <citation type="journal article" date="2020" name="mSystems">
        <title>Genome- and Community-Level Interaction Insights into Carbon Utilization and Element Cycling Functions of Hydrothermarchaeota in Hydrothermal Sediment.</title>
        <authorList>
            <person name="Zhou Z."/>
            <person name="Liu Y."/>
            <person name="Xu W."/>
            <person name="Pan J."/>
            <person name="Luo Z.H."/>
            <person name="Li M."/>
        </authorList>
    </citation>
    <scope>NUCLEOTIDE SEQUENCE [LARGE SCALE GENOMIC DNA]</scope>
    <source>
        <strain evidence="5">HyVt-389</strain>
    </source>
</reference>
<sequence length="151" mass="17943">MLKQVIKRDGRTEVFKPEKIVNAILKALKAISKPDYSLAKRLKDQVVTILEKQFNEMHPPTVEDIQDIVEYVLVDNRLYEVAKAYILYRQQHKELRDFKRLLDPTNLIETYIAQTDWLVRENSNMTFSLQGLNSYIIRKIVSEYWLIKIFP</sequence>
<dbReference type="GO" id="GO:0031250">
    <property type="term" value="C:anaerobic ribonucleoside-triphosphate reductase complex"/>
    <property type="evidence" value="ECO:0007669"/>
    <property type="project" value="TreeGrafter"/>
</dbReference>
<keyword evidence="2 3" id="KW-0067">ATP-binding</keyword>
<dbReference type="InterPro" id="IPR005144">
    <property type="entry name" value="ATP-cone_dom"/>
</dbReference>
<dbReference type="EC" id="1.17.4.2" evidence="5"/>
<accession>A0A7C1ZS87</accession>